<evidence type="ECO:0000256" key="4">
    <source>
        <dbReference type="ARBA" id="ARBA00022801"/>
    </source>
</evidence>
<evidence type="ECO:0000256" key="5">
    <source>
        <dbReference type="ARBA" id="ARBA00023295"/>
    </source>
</evidence>
<keyword evidence="4" id="KW-0378">Hydrolase</keyword>
<dbReference type="InterPro" id="IPR012291">
    <property type="entry name" value="CBM2_carb-bd_dom_sf"/>
</dbReference>
<keyword evidence="5" id="KW-0326">Glycosidase</keyword>
<reference evidence="11" key="1">
    <citation type="journal article" date="2018" name="Int. J. Syst. Evol. Microbiol.">
        <title>Neptunicella marina gen. nov., sp. nov., isolated from surface seawater.</title>
        <authorList>
            <person name="Liu X."/>
            <person name="Lai Q."/>
            <person name="Du Y."/>
            <person name="Zhang X."/>
            <person name="Liu Z."/>
            <person name="Sun F."/>
            <person name="Shao Z."/>
        </authorList>
    </citation>
    <scope>NUCLEOTIDE SEQUENCE</scope>
    <source>
        <strain evidence="11">S27-2</strain>
    </source>
</reference>
<dbReference type="GO" id="GO:0004563">
    <property type="term" value="F:beta-N-acetylhexosaminidase activity"/>
    <property type="evidence" value="ECO:0007669"/>
    <property type="project" value="UniProtKB-EC"/>
</dbReference>
<proteinExistence type="inferred from homology"/>
<dbReference type="GO" id="GO:0030203">
    <property type="term" value="P:glycosaminoglycan metabolic process"/>
    <property type="evidence" value="ECO:0007669"/>
    <property type="project" value="TreeGrafter"/>
</dbReference>
<dbReference type="SUPFAM" id="SSF51445">
    <property type="entry name" value="(Trans)glycosidases"/>
    <property type="match status" value="1"/>
</dbReference>
<sequence length="851" mass="96514">MLRFLFILTAFFTTAAFAKTDMAEFSRQATLRFGVVSNFDNPGHFKAYVELNNLSQQSLPSGESNWQIYIHSTRRVSEVLSDEIRFERVQGDLYRLTPTGKFNGLQPGDKKRIEYIGRGEIASYAYFMPRAFIVDANGKAFTFQNTDTEDYSQFVDPLASPQQYLRFNQPDADLYGLSSQDSNFAKAYDVKLTEVATPILPSPKSVKLSDKAVTIDASWTIYQPGGFGFESRLLQQKLASLEVDIPFSQQAEKAKTIQFVITPDIENQGYELSITDKHIRISASDATGIFYAVQSLISLIDAAASHGAVSLQYADIHDAPRYEWRGMHYDIARNFHGKHAILTLLDEMARLKLNKLHLHLTDDEGWRLEIPGLPELTRVGANRCFDLDEQRCLLTQLGEGPEANHSGSGSLSRSDFVEIIKFAAQRHIEVIPEVDMPGHARAAIVAMKARYQRLIGQGQKQAAEQYLLSDPEDSSHYLTVQSYSDNSVNPCMDSTFQFIEKVMYEVQSMYREAGQQLTLFHIGGDEVGKGSWTASPACNRKFAELDNGLMGVDDVKPYFVNKVANIAQQRGMAIGGWEDGLMYDRNNPFMRNSLANDNVVAFAWDNIWEAGVADRAYKLANAGYDVVLSSASHLYFDHPYEASPFERGYHWATRFSDLNKVFSFQPDNLYLNASRTLSGQYIDDLDQFTDKYHERLINADNVLGMQGQLWSETIRNETQMQKMVFPRLVALAERAWHKAEWEGHKNVKNTAQYKQDWQRFISVLYQHVLPGFIERGVAFYLPAPRVGLQNGKVTAKPLLPFLSVEFSCDNGKNWQAGLEANCRNSQQTMFRTAFKQRYSRLVNASEVEFYQ</sequence>
<dbReference type="InterPro" id="IPR004866">
    <property type="entry name" value="CHB/HEX_N_dom"/>
</dbReference>
<dbReference type="SUPFAM" id="SSF81296">
    <property type="entry name" value="E set domains"/>
    <property type="match status" value="1"/>
</dbReference>
<evidence type="ECO:0000256" key="1">
    <source>
        <dbReference type="ARBA" id="ARBA00001231"/>
    </source>
</evidence>
<dbReference type="AlphaFoldDB" id="A0A8J6IYJ6"/>
<dbReference type="PANTHER" id="PTHR22600">
    <property type="entry name" value="BETA-HEXOSAMINIDASE"/>
    <property type="match status" value="1"/>
</dbReference>
<name>A0A8J6IYJ6_9ALTE</name>
<dbReference type="SUPFAM" id="SSF55545">
    <property type="entry name" value="beta-N-acetylhexosaminidase-like domain"/>
    <property type="match status" value="1"/>
</dbReference>
<dbReference type="PRINTS" id="PR00738">
    <property type="entry name" value="GLHYDRLASE20"/>
</dbReference>
<dbReference type="SMART" id="SM01081">
    <property type="entry name" value="CHB_HEX"/>
    <property type="match status" value="1"/>
</dbReference>
<dbReference type="InterPro" id="IPR029018">
    <property type="entry name" value="Hex-like_dom2"/>
</dbReference>
<dbReference type="InterPro" id="IPR015882">
    <property type="entry name" value="HEX_bac_N"/>
</dbReference>
<organism evidence="11 12">
    <name type="scientific">Neptunicella marina</name>
    <dbReference type="NCBI Taxonomy" id="2125989"/>
    <lineage>
        <taxon>Bacteria</taxon>
        <taxon>Pseudomonadati</taxon>
        <taxon>Pseudomonadota</taxon>
        <taxon>Gammaproteobacteria</taxon>
        <taxon>Alteromonadales</taxon>
        <taxon>Alteromonadaceae</taxon>
        <taxon>Neptunicella</taxon>
    </lineage>
</organism>
<keyword evidence="12" id="KW-1185">Reference proteome</keyword>
<feature type="domain" description="Chitobiase/beta-hexosaminidases N-terminal" evidence="10">
    <location>
        <begin position="27"/>
        <end position="182"/>
    </location>
</feature>
<dbReference type="PANTHER" id="PTHR22600:SF57">
    <property type="entry name" value="BETA-N-ACETYLHEXOSAMINIDASE"/>
    <property type="match status" value="1"/>
</dbReference>
<dbReference type="Pfam" id="PF03173">
    <property type="entry name" value="CHB_HEX"/>
    <property type="match status" value="1"/>
</dbReference>
<dbReference type="SUPFAM" id="SSF49384">
    <property type="entry name" value="Carbohydrate-binding domain"/>
    <property type="match status" value="1"/>
</dbReference>
<dbReference type="RefSeq" id="WP_186507970.1">
    <property type="nucleotide sequence ID" value="NZ_JACNEP010000018.1"/>
</dbReference>
<dbReference type="InterPro" id="IPR025705">
    <property type="entry name" value="Beta_hexosaminidase_sua/sub"/>
</dbReference>
<keyword evidence="9" id="KW-0732">Signal</keyword>
<dbReference type="InterPro" id="IPR017853">
    <property type="entry name" value="GH"/>
</dbReference>
<comment type="caution">
    <text evidence="11">The sequence shown here is derived from an EMBL/GenBank/DDBJ whole genome shotgun (WGS) entry which is preliminary data.</text>
</comment>
<dbReference type="Pfam" id="PF02838">
    <property type="entry name" value="Glyco_hydro_20b"/>
    <property type="match status" value="1"/>
</dbReference>
<comment type="catalytic activity">
    <reaction evidence="1">
        <text>Hydrolysis of terminal non-reducing N-acetyl-D-hexosamine residues in N-acetyl-beta-D-hexosaminides.</text>
        <dbReference type="EC" id="3.2.1.52"/>
    </reaction>
</comment>
<comment type="similarity">
    <text evidence="2">Belongs to the glycosyl hydrolase 20 family.</text>
</comment>
<dbReference type="Gene3D" id="2.60.40.290">
    <property type="match status" value="1"/>
</dbReference>
<dbReference type="GO" id="GO:0016020">
    <property type="term" value="C:membrane"/>
    <property type="evidence" value="ECO:0007669"/>
    <property type="project" value="TreeGrafter"/>
</dbReference>
<evidence type="ECO:0000313" key="11">
    <source>
        <dbReference type="EMBL" id="MBC3767448.1"/>
    </source>
</evidence>
<dbReference type="InterPro" id="IPR014756">
    <property type="entry name" value="Ig_E-set"/>
</dbReference>
<dbReference type="Pfam" id="PF03174">
    <property type="entry name" value="CHB_HEX_C"/>
    <property type="match status" value="1"/>
</dbReference>
<accession>A0A8J6IYJ6</accession>
<protein>
    <recommendedName>
        <fullName evidence="3">beta-N-acetylhexosaminidase</fullName>
        <ecNumber evidence="3">3.2.1.52</ecNumber>
    </recommendedName>
    <alternativeName>
        <fullName evidence="6">Beta-N-acetylhexosaminidase</fullName>
    </alternativeName>
    <alternativeName>
        <fullName evidence="7">N-acetyl-beta-glucosaminidase</fullName>
    </alternativeName>
</protein>
<dbReference type="Pfam" id="PF00728">
    <property type="entry name" value="Glyco_hydro_20"/>
    <property type="match status" value="1"/>
</dbReference>
<evidence type="ECO:0000256" key="7">
    <source>
        <dbReference type="ARBA" id="ARBA00033000"/>
    </source>
</evidence>
<dbReference type="InterPro" id="IPR015883">
    <property type="entry name" value="Glyco_hydro_20_cat"/>
</dbReference>
<dbReference type="InterPro" id="IPR008965">
    <property type="entry name" value="CBM2/CBM3_carb-bd_dom_sf"/>
</dbReference>
<feature type="chain" id="PRO_5035162942" description="beta-N-acetylhexosaminidase" evidence="9">
    <location>
        <begin position="19"/>
        <end position="851"/>
    </location>
</feature>
<evidence type="ECO:0000256" key="3">
    <source>
        <dbReference type="ARBA" id="ARBA00012663"/>
    </source>
</evidence>
<evidence type="ECO:0000256" key="6">
    <source>
        <dbReference type="ARBA" id="ARBA00030512"/>
    </source>
</evidence>
<evidence type="ECO:0000259" key="10">
    <source>
        <dbReference type="SMART" id="SM01081"/>
    </source>
</evidence>
<dbReference type="InterPro" id="IPR004867">
    <property type="entry name" value="CHB_C_dom"/>
</dbReference>
<dbReference type="EC" id="3.2.1.52" evidence="3"/>
<feature type="active site" description="Proton donor" evidence="8">
    <location>
        <position position="526"/>
    </location>
</feature>
<evidence type="ECO:0000256" key="2">
    <source>
        <dbReference type="ARBA" id="ARBA00006285"/>
    </source>
</evidence>
<feature type="signal peptide" evidence="9">
    <location>
        <begin position="1"/>
        <end position="18"/>
    </location>
</feature>
<dbReference type="Gene3D" id="3.30.379.10">
    <property type="entry name" value="Chitobiase/beta-hexosaminidase domain 2-like"/>
    <property type="match status" value="1"/>
</dbReference>
<dbReference type="Gene3D" id="3.20.20.80">
    <property type="entry name" value="Glycosidases"/>
    <property type="match status" value="1"/>
</dbReference>
<dbReference type="GO" id="GO:0005975">
    <property type="term" value="P:carbohydrate metabolic process"/>
    <property type="evidence" value="ECO:0007669"/>
    <property type="project" value="InterPro"/>
</dbReference>
<dbReference type="Proteomes" id="UP000601768">
    <property type="component" value="Unassembled WGS sequence"/>
</dbReference>
<reference evidence="11" key="2">
    <citation type="submission" date="2020-08" db="EMBL/GenBank/DDBJ databases">
        <authorList>
            <person name="Lai Q."/>
        </authorList>
    </citation>
    <scope>NUCLEOTIDE SEQUENCE</scope>
    <source>
        <strain evidence="11">S27-2</strain>
    </source>
</reference>
<evidence type="ECO:0000256" key="8">
    <source>
        <dbReference type="PIRSR" id="PIRSR625705-1"/>
    </source>
</evidence>
<dbReference type="GO" id="GO:0030247">
    <property type="term" value="F:polysaccharide binding"/>
    <property type="evidence" value="ECO:0007669"/>
    <property type="project" value="InterPro"/>
</dbReference>
<evidence type="ECO:0000256" key="9">
    <source>
        <dbReference type="SAM" id="SignalP"/>
    </source>
</evidence>
<evidence type="ECO:0000313" key="12">
    <source>
        <dbReference type="Proteomes" id="UP000601768"/>
    </source>
</evidence>
<dbReference type="EMBL" id="JACNEP010000018">
    <property type="protein sequence ID" value="MBC3767448.1"/>
    <property type="molecule type" value="Genomic_DNA"/>
</dbReference>
<gene>
    <name evidence="11" type="ORF">H8B19_16335</name>
</gene>